<evidence type="ECO:0000256" key="4">
    <source>
        <dbReference type="ARBA" id="ARBA00022840"/>
    </source>
</evidence>
<evidence type="ECO:0000313" key="9">
    <source>
        <dbReference type="Proteomes" id="UP001633002"/>
    </source>
</evidence>
<keyword evidence="3" id="KW-0227">DNA damage</keyword>
<feature type="domain" description="RecA family profile 1" evidence="7">
    <location>
        <begin position="13"/>
        <end position="230"/>
    </location>
</feature>
<evidence type="ECO:0000259" key="7">
    <source>
        <dbReference type="PROSITE" id="PS50162"/>
    </source>
</evidence>
<evidence type="ECO:0000313" key="8">
    <source>
        <dbReference type="EMBL" id="KAL3678776.1"/>
    </source>
</evidence>
<evidence type="ECO:0000256" key="6">
    <source>
        <dbReference type="ARBA" id="ARBA00023242"/>
    </source>
</evidence>
<dbReference type="PANTHER" id="PTHR46487:SF1">
    <property type="entry name" value="DNA REPAIR PROTEIN XRCC3"/>
    <property type="match status" value="1"/>
</dbReference>
<keyword evidence="4" id="KW-0067">ATP-binding</keyword>
<keyword evidence="5" id="KW-0234">DNA repair</keyword>
<dbReference type="SUPFAM" id="SSF52540">
    <property type="entry name" value="P-loop containing nucleoside triphosphate hydrolases"/>
    <property type="match status" value="1"/>
</dbReference>
<evidence type="ECO:0000256" key="5">
    <source>
        <dbReference type="ARBA" id="ARBA00023204"/>
    </source>
</evidence>
<comment type="subcellular location">
    <subcellularLocation>
        <location evidence="1">Nucleus</location>
    </subcellularLocation>
</comment>
<dbReference type="GO" id="GO:0005634">
    <property type="term" value="C:nucleus"/>
    <property type="evidence" value="ECO:0007669"/>
    <property type="project" value="UniProtKB-SubCell"/>
</dbReference>
<evidence type="ECO:0000256" key="2">
    <source>
        <dbReference type="ARBA" id="ARBA00022741"/>
    </source>
</evidence>
<comment type="caution">
    <text evidence="8">The sequence shown here is derived from an EMBL/GenBank/DDBJ whole genome shotgun (WGS) entry which is preliminary data.</text>
</comment>
<dbReference type="PROSITE" id="PS50162">
    <property type="entry name" value="RECA_2"/>
    <property type="match status" value="1"/>
</dbReference>
<dbReference type="PANTHER" id="PTHR46487">
    <property type="entry name" value="DNA REPAIR PROTEIN XRCC3"/>
    <property type="match status" value="1"/>
</dbReference>
<dbReference type="InterPro" id="IPR013632">
    <property type="entry name" value="Rad51_C"/>
</dbReference>
<dbReference type="Gene3D" id="3.40.50.300">
    <property type="entry name" value="P-loop containing nucleotide triphosphate hydrolases"/>
    <property type="match status" value="1"/>
</dbReference>
<keyword evidence="9" id="KW-1185">Reference proteome</keyword>
<keyword evidence="6" id="KW-0539">Nucleus</keyword>
<sequence>MAAVASALSFLKKSKKVTTGCPHLDSFLRGGFPCGSVTELVGESASGKTQLCLQLSIAVQLPAADGGLNGSALYVYTENYFPYRRLQQIANHMVGRRWREGRDVTRTLRSLDVNTLSRSEALNPRKPPTKAPFAAVEGAANPCNRVFLQGIQTVENLLEYLDYVHHLLTYPLLMPVKIIIIDSMAALFRSDFENNADDMKQRVSLYFQVASKLKKYAQQFNLAVVVTNQVTDSFEPESFLRSGVFGMNGTQDHDILVTSGRRVAPALALSWSHVVNTRLFMSRNQWNGDLVGRSIQIVFAPHLPNESCDFEVNSRGLQGLLSKSTGVSDKGENASPPHSRIGEVESPRIVFTPPHVSLEKNDNPPVPDSSERLYQILQSQRVLETPPNPFSKCKEGLTVEAADARVHKSSGALQFEHGSATYCSRCSSRFYDCVANIEPRKGSSTSTPEEDADML</sequence>
<dbReference type="InterPro" id="IPR020588">
    <property type="entry name" value="RecA_ATP-bd"/>
</dbReference>
<organism evidence="8 9">
    <name type="scientific">Riccia sorocarpa</name>
    <dbReference type="NCBI Taxonomy" id="122646"/>
    <lineage>
        <taxon>Eukaryota</taxon>
        <taxon>Viridiplantae</taxon>
        <taxon>Streptophyta</taxon>
        <taxon>Embryophyta</taxon>
        <taxon>Marchantiophyta</taxon>
        <taxon>Marchantiopsida</taxon>
        <taxon>Marchantiidae</taxon>
        <taxon>Marchantiales</taxon>
        <taxon>Ricciaceae</taxon>
        <taxon>Riccia</taxon>
    </lineage>
</organism>
<proteinExistence type="predicted"/>
<evidence type="ECO:0000256" key="1">
    <source>
        <dbReference type="ARBA" id="ARBA00004123"/>
    </source>
</evidence>
<dbReference type="EMBL" id="JBJQOH010000007">
    <property type="protein sequence ID" value="KAL3678776.1"/>
    <property type="molecule type" value="Genomic_DNA"/>
</dbReference>
<dbReference type="Proteomes" id="UP001633002">
    <property type="component" value="Unassembled WGS sequence"/>
</dbReference>
<dbReference type="InterPro" id="IPR047348">
    <property type="entry name" value="XRCC3-like_C"/>
</dbReference>
<name>A0ABD3GLM3_9MARC</name>
<gene>
    <name evidence="8" type="ORF">R1sor_021732</name>
</gene>
<accession>A0ABD3GLM3</accession>
<dbReference type="AlphaFoldDB" id="A0ABD3GLM3"/>
<keyword evidence="2" id="KW-0547">Nucleotide-binding</keyword>
<dbReference type="InterPro" id="IPR027417">
    <property type="entry name" value="P-loop_NTPase"/>
</dbReference>
<dbReference type="GO" id="GO:0005524">
    <property type="term" value="F:ATP binding"/>
    <property type="evidence" value="ECO:0007669"/>
    <property type="project" value="UniProtKB-KW"/>
</dbReference>
<dbReference type="CDD" id="cd19491">
    <property type="entry name" value="XRCC3"/>
    <property type="match status" value="1"/>
</dbReference>
<dbReference type="GO" id="GO:0006281">
    <property type="term" value="P:DNA repair"/>
    <property type="evidence" value="ECO:0007669"/>
    <property type="project" value="UniProtKB-KW"/>
</dbReference>
<dbReference type="Pfam" id="PF08423">
    <property type="entry name" value="Rad51"/>
    <property type="match status" value="2"/>
</dbReference>
<reference evidence="8 9" key="1">
    <citation type="submission" date="2024-09" db="EMBL/GenBank/DDBJ databases">
        <title>Chromosome-scale assembly of Riccia sorocarpa.</title>
        <authorList>
            <person name="Paukszto L."/>
        </authorList>
    </citation>
    <scope>NUCLEOTIDE SEQUENCE [LARGE SCALE GENOMIC DNA]</scope>
    <source>
        <strain evidence="8">LP-2024</strain>
        <tissue evidence="8">Aerial parts of the thallus</tissue>
    </source>
</reference>
<evidence type="ECO:0000256" key="3">
    <source>
        <dbReference type="ARBA" id="ARBA00022763"/>
    </source>
</evidence>
<protein>
    <recommendedName>
        <fullName evidence="7">RecA family profile 1 domain-containing protein</fullName>
    </recommendedName>
</protein>